<name>S6D0F1_9EURY</name>
<organism evidence="2 3">
    <name type="scientific">Halorhabdus tiamatea SARL4B</name>
    <dbReference type="NCBI Taxonomy" id="1033806"/>
    <lineage>
        <taxon>Archaea</taxon>
        <taxon>Methanobacteriati</taxon>
        <taxon>Methanobacteriota</taxon>
        <taxon>Stenosarchaea group</taxon>
        <taxon>Halobacteria</taxon>
        <taxon>Halobacteriales</taxon>
        <taxon>Haloarculaceae</taxon>
        <taxon>Halorhabdus</taxon>
    </lineage>
</organism>
<dbReference type="AlphaFoldDB" id="S6D0F1"/>
<dbReference type="Proteomes" id="UP000015381">
    <property type="component" value="Chromosome I"/>
</dbReference>
<proteinExistence type="predicted"/>
<evidence type="ECO:0000256" key="1">
    <source>
        <dbReference type="SAM" id="MobiDB-lite"/>
    </source>
</evidence>
<dbReference type="KEGG" id="hti:HTIA_1269"/>
<evidence type="ECO:0000313" key="3">
    <source>
        <dbReference type="Proteomes" id="UP000015381"/>
    </source>
</evidence>
<feature type="compositionally biased region" description="Basic residues" evidence="1">
    <location>
        <begin position="80"/>
        <end position="93"/>
    </location>
</feature>
<protein>
    <submittedName>
        <fullName evidence="2">Uncharacterized protein</fullName>
    </submittedName>
</protein>
<evidence type="ECO:0000313" key="2">
    <source>
        <dbReference type="EMBL" id="CCQ33403.1"/>
    </source>
</evidence>
<dbReference type="HOGENOM" id="CLU_2313722_0_0_2"/>
<accession>S6D0F1</accession>
<feature type="compositionally biased region" description="Basic and acidic residues" evidence="1">
    <location>
        <begin position="47"/>
        <end position="65"/>
    </location>
</feature>
<reference evidence="2 3" key="1">
    <citation type="journal article" date="2014" name="Environ. Microbiol.">
        <title>Halorhabdus tiamatea: proteogenomics and glycosidase activity measurements identify the first cultivated euryarchaeon from a deep-sea anoxic brine lake as potential polysaccharide degrader.</title>
        <authorList>
            <person name="Werner J."/>
            <person name="Ferrer M."/>
            <person name="Michel G."/>
            <person name="Mann A.J."/>
            <person name="Huang S."/>
            <person name="Juarez S."/>
            <person name="Ciordia S."/>
            <person name="Albar J.P."/>
            <person name="Alcaide M."/>
            <person name="La Cono V."/>
            <person name="Yakimov M.M."/>
            <person name="Antunes A."/>
            <person name="Taborda M."/>
            <person name="Da Costa M.S."/>
            <person name="Amann R.I."/>
            <person name="Gloeckner F.O."/>
            <person name="Golyshina O.V."/>
            <person name="Golyshin P.N."/>
            <person name="Teeling H."/>
        </authorList>
    </citation>
    <scope>NUCLEOTIDE SEQUENCE [LARGE SCALE GENOMIC DNA]</scope>
    <source>
        <strain evidence="3">SARL4B</strain>
    </source>
</reference>
<dbReference type="EMBL" id="HF571520">
    <property type="protein sequence ID" value="CCQ33403.1"/>
    <property type="molecule type" value="Genomic_DNA"/>
</dbReference>
<gene>
    <name evidence="2" type="ORF">HTIA_1269</name>
</gene>
<sequence>MILFVFVGILTVSGHATTLFKLEFYIIFAIGTGSHHEPPPSGRTNIAHRDHESRNFLSIDRESRRSTVPAHRSVSDRNTNRARRQRSGLRRSKYGIMAV</sequence>
<feature type="region of interest" description="Disordered" evidence="1">
    <location>
        <begin position="33"/>
        <end position="99"/>
    </location>
</feature>
<keyword evidence="3" id="KW-1185">Reference proteome</keyword>